<dbReference type="GO" id="GO:0036064">
    <property type="term" value="C:ciliary basal body"/>
    <property type="evidence" value="ECO:0007669"/>
    <property type="project" value="TreeGrafter"/>
</dbReference>
<name>A0AAW1UPH3_9CUCU</name>
<dbReference type="InterPro" id="IPR051885">
    <property type="entry name" value="CC_CF"/>
</dbReference>
<dbReference type="AlphaFoldDB" id="A0AAW1UPH3"/>
<dbReference type="EMBL" id="JARQZJ010000095">
    <property type="protein sequence ID" value="KAK9885461.1"/>
    <property type="molecule type" value="Genomic_DNA"/>
</dbReference>
<comment type="subcellular location">
    <subcellularLocation>
        <location evidence="1">Cell projection</location>
        <location evidence="1">Cilium</location>
    </subcellularLocation>
</comment>
<evidence type="ECO:0000256" key="2">
    <source>
        <dbReference type="ARBA" id="ARBA00023054"/>
    </source>
</evidence>
<dbReference type="Pfam" id="PF13870">
    <property type="entry name" value="CCDC113_CCDC96_CC"/>
    <property type="match status" value="1"/>
</dbReference>
<dbReference type="GO" id="GO:0060271">
    <property type="term" value="P:cilium assembly"/>
    <property type="evidence" value="ECO:0007669"/>
    <property type="project" value="TreeGrafter"/>
</dbReference>
<evidence type="ECO:0000256" key="4">
    <source>
        <dbReference type="SAM" id="Coils"/>
    </source>
</evidence>
<comment type="caution">
    <text evidence="7">The sequence shown here is derived from an EMBL/GenBank/DDBJ whole genome shotgun (WGS) entry which is preliminary data.</text>
</comment>
<feature type="coiled-coil region" evidence="4">
    <location>
        <begin position="648"/>
        <end position="682"/>
    </location>
</feature>
<accession>A0AAW1UPH3</accession>
<feature type="region of interest" description="Disordered" evidence="5">
    <location>
        <begin position="322"/>
        <end position="341"/>
    </location>
</feature>
<feature type="compositionally biased region" description="Basic and acidic residues" evidence="5">
    <location>
        <begin position="117"/>
        <end position="136"/>
    </location>
</feature>
<keyword evidence="2 4" id="KW-0175">Coiled coil</keyword>
<feature type="region of interest" description="Disordered" evidence="5">
    <location>
        <begin position="95"/>
        <end position="221"/>
    </location>
</feature>
<feature type="coiled-coil region" evidence="4">
    <location>
        <begin position="435"/>
        <end position="462"/>
    </location>
</feature>
<dbReference type="PANTHER" id="PTHR15654:SF1">
    <property type="entry name" value="COILED-COIL DOMAIN-CONTAINING PROTEIN 96"/>
    <property type="match status" value="1"/>
</dbReference>
<feature type="compositionally biased region" description="Basic and acidic residues" evidence="5">
    <location>
        <begin position="149"/>
        <end position="172"/>
    </location>
</feature>
<evidence type="ECO:0000259" key="6">
    <source>
        <dbReference type="Pfam" id="PF13870"/>
    </source>
</evidence>
<sequence length="741" mass="85256">MSEAVSPVEDIAEVKGDTTELKDDVADIKEDATDVKLDATVVNPVDVITSEDVPEEKYASTMEASEEVEASHNTFEMVQEAPTLDVEDLFQETPSISESIEASGHKEKIAQVSEKPSVSEKSQEQIEDVHSEKTEEQIQPSDLVSSQEAVKEEEKLVDVPISEPHEEKKEEPIALPDTEQDNKKLEEATAQVTESAQVGDEGVTTEKEGQEGTPVEEGLEVMDIEREGRKSMIPGIDELVQPAAPTTPQREETEIEHIASVEAEVSRVSLHEVELPEIRGLAELENLERKESLALSLLQEDWMDDDFLPSRRKSTRPSMALRKLMEDEDEEPIEKGKKRASKSDFSASLGRIVVPFVDEIEEEQPLLTREEYYNLFDKLMSEFPMIKIKNKFLQRKMGELFKKRKVEHALKEEFDVQADVIEKYQNQLIRLSHLLKVYRTVTIKLNNELDNLQKQKDVKDNERQIIFNKLINREKEIGFGLISTKTGKEIPNKVVEQLIRRQLNTTHETSVLRLKYITKRDEFAEKTAELKSLDNIGEDLSLMDYEQLKIENRSLADKLEEKEEELTKLRIKCRNAVQVMAHVREKAAALDADMDVLKEDFEEVNYEYIEMRERLNFCKTERDEIRNKTMKLKAASGLLTKPKLLLDMETSLEEAKLLEETLEKIKSEYNTKTQKIRCLRKNIAYEMMMNRKPQKKKKKAAPKFYNPRPTLVMPKLPTNVIDRLQKIMKDSVKAEKLKKKI</sequence>
<evidence type="ECO:0000256" key="5">
    <source>
        <dbReference type="SAM" id="MobiDB-lite"/>
    </source>
</evidence>
<feature type="compositionally biased region" description="Polar residues" evidence="5">
    <location>
        <begin position="137"/>
        <end position="148"/>
    </location>
</feature>
<dbReference type="InterPro" id="IPR025254">
    <property type="entry name" value="CCDC113/CCDC96_CC"/>
</dbReference>
<reference evidence="7 8" key="1">
    <citation type="submission" date="2023-03" db="EMBL/GenBank/DDBJ databases">
        <title>Genome insight into feeding habits of ladybird beetles.</title>
        <authorList>
            <person name="Li H.-S."/>
            <person name="Huang Y.-H."/>
            <person name="Pang H."/>
        </authorList>
    </citation>
    <scope>NUCLEOTIDE SEQUENCE [LARGE SCALE GENOMIC DNA]</scope>
    <source>
        <strain evidence="7">SYSU_2023b</strain>
        <tissue evidence="7">Whole body</tissue>
    </source>
</reference>
<gene>
    <name evidence="7" type="ORF">WA026_010956</name>
</gene>
<evidence type="ECO:0000256" key="3">
    <source>
        <dbReference type="ARBA" id="ARBA00023273"/>
    </source>
</evidence>
<feature type="coiled-coil region" evidence="4">
    <location>
        <begin position="545"/>
        <end position="600"/>
    </location>
</feature>
<dbReference type="PANTHER" id="PTHR15654">
    <property type="entry name" value="COILED-COIL DOMAIN-CONTAINING PROTEIN 113-RELATED"/>
    <property type="match status" value="1"/>
</dbReference>
<keyword evidence="8" id="KW-1185">Reference proteome</keyword>
<evidence type="ECO:0000256" key="1">
    <source>
        <dbReference type="ARBA" id="ARBA00004138"/>
    </source>
</evidence>
<keyword evidence="3" id="KW-0966">Cell projection</keyword>
<protein>
    <recommendedName>
        <fullName evidence="6">CCDC113/CCDC96 coiled-coil domain-containing protein</fullName>
    </recommendedName>
</protein>
<feature type="domain" description="CCDC113/CCDC96 coiled-coil" evidence="6">
    <location>
        <begin position="506"/>
        <end position="676"/>
    </location>
</feature>
<dbReference type="Proteomes" id="UP001431783">
    <property type="component" value="Unassembled WGS sequence"/>
</dbReference>
<dbReference type="GO" id="GO:0005930">
    <property type="term" value="C:axoneme"/>
    <property type="evidence" value="ECO:0007669"/>
    <property type="project" value="TreeGrafter"/>
</dbReference>
<evidence type="ECO:0000313" key="8">
    <source>
        <dbReference type="Proteomes" id="UP001431783"/>
    </source>
</evidence>
<feature type="region of interest" description="Disordered" evidence="5">
    <location>
        <begin position="232"/>
        <end position="251"/>
    </location>
</feature>
<proteinExistence type="predicted"/>
<organism evidence="7 8">
    <name type="scientific">Henosepilachna vigintioctopunctata</name>
    <dbReference type="NCBI Taxonomy" id="420089"/>
    <lineage>
        <taxon>Eukaryota</taxon>
        <taxon>Metazoa</taxon>
        <taxon>Ecdysozoa</taxon>
        <taxon>Arthropoda</taxon>
        <taxon>Hexapoda</taxon>
        <taxon>Insecta</taxon>
        <taxon>Pterygota</taxon>
        <taxon>Neoptera</taxon>
        <taxon>Endopterygota</taxon>
        <taxon>Coleoptera</taxon>
        <taxon>Polyphaga</taxon>
        <taxon>Cucujiformia</taxon>
        <taxon>Coccinelloidea</taxon>
        <taxon>Coccinellidae</taxon>
        <taxon>Epilachninae</taxon>
        <taxon>Epilachnini</taxon>
        <taxon>Henosepilachna</taxon>
    </lineage>
</organism>
<evidence type="ECO:0000313" key="7">
    <source>
        <dbReference type="EMBL" id="KAK9885461.1"/>
    </source>
</evidence>